<feature type="compositionally biased region" description="Low complexity" evidence="1">
    <location>
        <begin position="346"/>
        <end position="358"/>
    </location>
</feature>
<keyword evidence="3" id="KW-1185">Reference proteome</keyword>
<sequence length="578" mass="64319">MMAALAEMDPELRDVQPRPIPLKCILCPKKPSFSDISHLLTHVSSKSHLHHKFNIEMRAKSESGAEDTLRRYTKWYDDNGIETLLAERLSSKEQKKTGRRGRPRANVSSARPSTRQPIPVKADPDDVFTDADHLPPVGVWNTAGPHRSLCHPNPNQDPRLDDSAYHTPLAKRIRSPYQLLDSPSDPFQIKYERSRSTTETSDSLVASEVTTAVTTENTDEDGHASKLKGVIWPGMDLFDSATPDQKRKRNQRKDGSVLENMKMTSQAVTPTECIWGTDGEYQRSRDIYASPSIDGSPLPKTTRKKRVRSPPESPTKAKKGRQPRGRKPGFDEAAGKRRRQPLADVTTTRQTRASTRAAGQLKNNFSVKTDATDDDLDDMIKREDEAPFPTRGIMRNALDVFEEEAPCSPGEQVSCSPETLGVDLGYPGRTESPIEENDFDLGPRTTLQPINPNLLLASPLPLSRQTPGLRFFNNSIDTSTLGYRQHSTSYSQHFLGGGHTMPPSISESLTFTPLYSQARMGFAQYQPYGSVLYDDGSKETHGGLQSHASRLDYGAFSLSQPSNPYANATQRHTTDFDI</sequence>
<evidence type="ECO:0000256" key="1">
    <source>
        <dbReference type="SAM" id="MobiDB-lite"/>
    </source>
</evidence>
<feature type="compositionally biased region" description="Polar residues" evidence="1">
    <location>
        <begin position="106"/>
        <end position="116"/>
    </location>
</feature>
<feature type="region of interest" description="Disordered" evidence="1">
    <location>
        <begin position="287"/>
        <end position="359"/>
    </location>
</feature>
<dbReference type="STRING" id="1093900.A0A507B008"/>
<dbReference type="EMBL" id="SKBQ01000017">
    <property type="protein sequence ID" value="TPX16425.1"/>
    <property type="molecule type" value="Genomic_DNA"/>
</dbReference>
<feature type="region of interest" description="Disordered" evidence="1">
    <location>
        <begin position="87"/>
        <end position="122"/>
    </location>
</feature>
<evidence type="ECO:0000313" key="2">
    <source>
        <dbReference type="EMBL" id="TPX16425.1"/>
    </source>
</evidence>
<protein>
    <submittedName>
        <fullName evidence="2">Uncharacterized protein</fullName>
    </submittedName>
</protein>
<proteinExistence type="predicted"/>
<name>A0A507B008_9PEZI</name>
<dbReference type="OrthoDB" id="5428259at2759"/>
<dbReference type="Proteomes" id="UP000319257">
    <property type="component" value="Unassembled WGS sequence"/>
</dbReference>
<reference evidence="2 3" key="1">
    <citation type="submission" date="2019-06" db="EMBL/GenBank/DDBJ databases">
        <title>Draft genome sequence of the filamentous fungus Phialemoniopsis curvata isolated from diesel fuel.</title>
        <authorList>
            <person name="Varaljay V.A."/>
            <person name="Lyon W.J."/>
            <person name="Crouch A.L."/>
            <person name="Drake C.E."/>
            <person name="Hollomon J.M."/>
            <person name="Nadeau L.J."/>
            <person name="Nunn H.S."/>
            <person name="Stevenson B.S."/>
            <person name="Bojanowski C.L."/>
            <person name="Crookes-Goodson W.J."/>
        </authorList>
    </citation>
    <scope>NUCLEOTIDE SEQUENCE [LARGE SCALE GENOMIC DNA]</scope>
    <source>
        <strain evidence="2 3">D216</strain>
    </source>
</reference>
<dbReference type="AlphaFoldDB" id="A0A507B008"/>
<organism evidence="2 3">
    <name type="scientific">Thyridium curvatum</name>
    <dbReference type="NCBI Taxonomy" id="1093900"/>
    <lineage>
        <taxon>Eukaryota</taxon>
        <taxon>Fungi</taxon>
        <taxon>Dikarya</taxon>
        <taxon>Ascomycota</taxon>
        <taxon>Pezizomycotina</taxon>
        <taxon>Sordariomycetes</taxon>
        <taxon>Sordariomycetidae</taxon>
        <taxon>Thyridiales</taxon>
        <taxon>Thyridiaceae</taxon>
        <taxon>Thyridium</taxon>
    </lineage>
</organism>
<accession>A0A507B008</accession>
<dbReference type="GeneID" id="41971166"/>
<evidence type="ECO:0000313" key="3">
    <source>
        <dbReference type="Proteomes" id="UP000319257"/>
    </source>
</evidence>
<dbReference type="InParanoid" id="A0A507B008"/>
<feature type="compositionally biased region" description="Basic residues" evidence="1">
    <location>
        <begin position="316"/>
        <end position="327"/>
    </location>
</feature>
<comment type="caution">
    <text evidence="2">The sequence shown here is derived from an EMBL/GenBank/DDBJ whole genome shotgun (WGS) entry which is preliminary data.</text>
</comment>
<dbReference type="RefSeq" id="XP_030998136.1">
    <property type="nucleotide sequence ID" value="XM_031138050.1"/>
</dbReference>
<gene>
    <name evidence="2" type="ORF">E0L32_003719</name>
</gene>
<feature type="region of interest" description="Disordered" evidence="1">
    <location>
        <begin position="238"/>
        <end position="264"/>
    </location>
</feature>